<sequence>MPLDNTLPVDHLSPRARELLSESFLVEDHMQAFAEALSLSDLFDPEVTPSGLNSAAPQSPGLTANNAATEAANVNLFGGSGKANGGLANEGRQTFSRRSSGMPAQGWEKVEKVKALSDFAPIHQKVSK</sequence>
<gene>
    <name evidence="1" type="ORF">QFC24_006008</name>
</gene>
<reference evidence="1" key="1">
    <citation type="submission" date="2023-04" db="EMBL/GenBank/DDBJ databases">
        <title>Draft Genome sequencing of Naganishia species isolated from polar environments using Oxford Nanopore Technology.</title>
        <authorList>
            <person name="Leo P."/>
            <person name="Venkateswaran K."/>
        </authorList>
    </citation>
    <scope>NUCLEOTIDE SEQUENCE</scope>
    <source>
        <strain evidence="1">DBVPG 5303</strain>
    </source>
</reference>
<comment type="caution">
    <text evidence="1">The sequence shown here is derived from an EMBL/GenBank/DDBJ whole genome shotgun (WGS) entry which is preliminary data.</text>
</comment>
<accession>A0ACC2X470</accession>
<evidence type="ECO:0000313" key="1">
    <source>
        <dbReference type="EMBL" id="KAJ9118809.1"/>
    </source>
</evidence>
<keyword evidence="2" id="KW-1185">Reference proteome</keyword>
<proteinExistence type="predicted"/>
<organism evidence="1 2">
    <name type="scientific">Naganishia onofrii</name>
    <dbReference type="NCBI Taxonomy" id="1851511"/>
    <lineage>
        <taxon>Eukaryota</taxon>
        <taxon>Fungi</taxon>
        <taxon>Dikarya</taxon>
        <taxon>Basidiomycota</taxon>
        <taxon>Agaricomycotina</taxon>
        <taxon>Tremellomycetes</taxon>
        <taxon>Filobasidiales</taxon>
        <taxon>Filobasidiaceae</taxon>
        <taxon>Naganishia</taxon>
    </lineage>
</organism>
<dbReference type="Proteomes" id="UP001234202">
    <property type="component" value="Unassembled WGS sequence"/>
</dbReference>
<evidence type="ECO:0000313" key="2">
    <source>
        <dbReference type="Proteomes" id="UP001234202"/>
    </source>
</evidence>
<protein>
    <submittedName>
        <fullName evidence="1">Uncharacterized protein</fullName>
    </submittedName>
</protein>
<name>A0ACC2X470_9TREE</name>
<dbReference type="EMBL" id="JASBWV010000027">
    <property type="protein sequence ID" value="KAJ9118809.1"/>
    <property type="molecule type" value="Genomic_DNA"/>
</dbReference>